<dbReference type="Proteomes" id="UP000266778">
    <property type="component" value="Plasmid pAeca2"/>
</dbReference>
<geneLocation type="plasmid" evidence="2">
    <name>paeca2</name>
</geneLocation>
<accession>A0A7D5UKU7</accession>
<dbReference type="AlphaFoldDB" id="A0A7D5UKU7"/>
<gene>
    <name evidence="1" type="ORF">C1C91_23415</name>
</gene>
<sequence>MFEMLSFGSGRYWGGWYAPDDKNHFPGLRDKKTISCRWRCIVGWPVWGCKCTPRLAAELEEKNEPADSTVGIS</sequence>
<organism evidence="1 2">
    <name type="scientific">Aeromonas caviae</name>
    <name type="common">Aeromonas punctata</name>
    <dbReference type="NCBI Taxonomy" id="648"/>
    <lineage>
        <taxon>Bacteria</taxon>
        <taxon>Pseudomonadati</taxon>
        <taxon>Pseudomonadota</taxon>
        <taxon>Gammaproteobacteria</taxon>
        <taxon>Aeromonadales</taxon>
        <taxon>Aeromonadaceae</taxon>
        <taxon>Aeromonas</taxon>
    </lineage>
</organism>
<name>A0A7D5UKU7_AERCA</name>
<proteinExistence type="predicted"/>
<keyword evidence="1" id="KW-0614">Plasmid</keyword>
<reference evidence="1 2" key="1">
    <citation type="submission" date="2019-04" db="EMBL/GenBank/DDBJ databases">
        <title>Novel transposon Tn6433 variants accelerate the dissemination of tet(E) in Aeromonas under oxytetracycline stresses.</title>
        <authorList>
            <person name="Shi Y."/>
            <person name="Tian Z."/>
            <person name="Zhang Y."/>
            <person name="Zhang H."/>
            <person name="Yang M."/>
        </authorList>
    </citation>
    <scope>NUCLEOTIDE SEQUENCE [LARGE SCALE GENOMIC DNA]</scope>
    <source>
        <strain evidence="1 2">T25-39</strain>
        <plasmid evidence="2">paeca2</plasmid>
    </source>
</reference>
<evidence type="ECO:0000313" key="2">
    <source>
        <dbReference type="Proteomes" id="UP000266778"/>
    </source>
</evidence>
<protein>
    <submittedName>
        <fullName evidence="1">Uncharacterized protein</fullName>
    </submittedName>
</protein>
<dbReference type="EMBL" id="CP039628">
    <property type="protein sequence ID" value="QLI60521.1"/>
    <property type="molecule type" value="Genomic_DNA"/>
</dbReference>
<evidence type="ECO:0000313" key="1">
    <source>
        <dbReference type="EMBL" id="QLI60521.1"/>
    </source>
</evidence>